<keyword evidence="1" id="KW-0732">Signal</keyword>
<dbReference type="Gene3D" id="3.40.190.10">
    <property type="entry name" value="Periplasmic binding protein-like II"/>
    <property type="match status" value="2"/>
</dbReference>
<dbReference type="AlphaFoldDB" id="A0A7W6RWG7"/>
<comment type="caution">
    <text evidence="2">The sequence shown here is derived from an EMBL/GenBank/DDBJ whole genome shotgun (WGS) entry which is preliminary data.</text>
</comment>
<dbReference type="EMBL" id="JACIGI010000001">
    <property type="protein sequence ID" value="MBB4284495.1"/>
    <property type="molecule type" value="Genomic_DNA"/>
</dbReference>
<protein>
    <submittedName>
        <fullName evidence="2">Polar amino acid transport system substrate-binding protein</fullName>
    </submittedName>
</protein>
<accession>A0A7W6RWG7</accession>
<sequence>MTTRSPVRHLSRWVRSVAVAAAVTAGGHVAAVAAAEVRTGSPDAPTPADASAGRVDPITLLVFNRPPYYEPVPAGGYTGLVAGRVARALEAAGVPFTWRLLPPNGHLRTVAADRGPVCAVGWFRTASRESLGLFTAPVYRDRPQVVLTRADNGAVLSHGTVRALLADPTLRLGTKLGYSYGPALDAAIAGADPPRTTVSQDDTGLVRMLLGRRFDYMIVAAEEGDAVIDAFGVAGGDLATVSLPDMPPGNSRHLLCSRSVGAGTIARINTALAALAEDGR</sequence>
<gene>
    <name evidence="2" type="ORF">GGD88_000201</name>
</gene>
<evidence type="ECO:0000256" key="1">
    <source>
        <dbReference type="SAM" id="SignalP"/>
    </source>
</evidence>
<reference evidence="2 3" key="1">
    <citation type="submission" date="2020-08" db="EMBL/GenBank/DDBJ databases">
        <title>Genome sequencing of Purple Non-Sulfur Bacteria from various extreme environments.</title>
        <authorList>
            <person name="Mayer M."/>
        </authorList>
    </citation>
    <scope>NUCLEOTIDE SEQUENCE [LARGE SCALE GENOMIC DNA]</scope>
    <source>
        <strain evidence="2 3">JA135</strain>
    </source>
</reference>
<organism evidence="2 3">
    <name type="scientific">Roseospira goensis</name>
    <dbReference type="NCBI Taxonomy" id="391922"/>
    <lineage>
        <taxon>Bacteria</taxon>
        <taxon>Pseudomonadati</taxon>
        <taxon>Pseudomonadota</taxon>
        <taxon>Alphaproteobacteria</taxon>
        <taxon>Rhodospirillales</taxon>
        <taxon>Rhodospirillaceae</taxon>
        <taxon>Roseospira</taxon>
    </lineage>
</organism>
<feature type="chain" id="PRO_5031573705" evidence="1">
    <location>
        <begin position="31"/>
        <end position="280"/>
    </location>
</feature>
<keyword evidence="3" id="KW-1185">Reference proteome</keyword>
<name>A0A7W6RWG7_9PROT</name>
<dbReference type="RefSeq" id="WP_184430963.1">
    <property type="nucleotide sequence ID" value="NZ_JACIGI010000001.1"/>
</dbReference>
<proteinExistence type="predicted"/>
<evidence type="ECO:0000313" key="2">
    <source>
        <dbReference type="EMBL" id="MBB4284495.1"/>
    </source>
</evidence>
<dbReference type="Proteomes" id="UP000555728">
    <property type="component" value="Unassembled WGS sequence"/>
</dbReference>
<evidence type="ECO:0000313" key="3">
    <source>
        <dbReference type="Proteomes" id="UP000555728"/>
    </source>
</evidence>
<feature type="signal peptide" evidence="1">
    <location>
        <begin position="1"/>
        <end position="30"/>
    </location>
</feature>
<dbReference type="SUPFAM" id="SSF53850">
    <property type="entry name" value="Periplasmic binding protein-like II"/>
    <property type="match status" value="1"/>
</dbReference>